<keyword evidence="1" id="KW-0812">Transmembrane</keyword>
<dbReference type="EMBL" id="CP031229">
    <property type="protein sequence ID" value="AXH97762.1"/>
    <property type="molecule type" value="Genomic_DNA"/>
</dbReference>
<reference evidence="2 3" key="1">
    <citation type="submission" date="2018-07" db="EMBL/GenBank/DDBJ databases">
        <title>Complete genome sequencing of Ornithinimicrobium sp. AMA3305.</title>
        <authorList>
            <person name="Bae J.-W."/>
        </authorList>
    </citation>
    <scope>NUCLEOTIDE SEQUENCE [LARGE SCALE GENOMIC DNA]</scope>
    <source>
        <strain evidence="2 3">AMA3305</strain>
    </source>
</reference>
<evidence type="ECO:0000256" key="1">
    <source>
        <dbReference type="SAM" id="Phobius"/>
    </source>
</evidence>
<evidence type="ECO:0000313" key="2">
    <source>
        <dbReference type="EMBL" id="AXH97762.1"/>
    </source>
</evidence>
<feature type="transmembrane region" description="Helical" evidence="1">
    <location>
        <begin position="39"/>
        <end position="56"/>
    </location>
</feature>
<keyword evidence="3" id="KW-1185">Reference proteome</keyword>
<keyword evidence="1" id="KW-0472">Membrane</keyword>
<dbReference type="Proteomes" id="UP000253790">
    <property type="component" value="Chromosome"/>
</dbReference>
<dbReference type="KEGG" id="orn:DV701_18050"/>
<keyword evidence="1" id="KW-1133">Transmembrane helix</keyword>
<evidence type="ECO:0000313" key="3">
    <source>
        <dbReference type="Proteomes" id="UP000253790"/>
    </source>
</evidence>
<protein>
    <submittedName>
        <fullName evidence="2">Uncharacterized protein</fullName>
    </submittedName>
</protein>
<name>A0A345NRV4_9MICO</name>
<organism evidence="2 3">
    <name type="scientific">Ornithinimicrobium avium</name>
    <dbReference type="NCBI Taxonomy" id="2283195"/>
    <lineage>
        <taxon>Bacteria</taxon>
        <taxon>Bacillati</taxon>
        <taxon>Actinomycetota</taxon>
        <taxon>Actinomycetes</taxon>
        <taxon>Micrococcales</taxon>
        <taxon>Ornithinimicrobiaceae</taxon>
        <taxon>Ornithinimicrobium</taxon>
    </lineage>
</organism>
<dbReference type="AlphaFoldDB" id="A0A345NRV4"/>
<gene>
    <name evidence="2" type="ORF">DV701_18050</name>
</gene>
<dbReference type="RefSeq" id="WP_114930439.1">
    <property type="nucleotide sequence ID" value="NZ_CP031229.1"/>
</dbReference>
<accession>A0A345NRV4</accession>
<sequence>MKLWSAGVAGLALLLVVLATVRGFDPGDSAGAVRMSSTREMALVSAGVALVALLPLRRLSTVLTVVAALLLLVAVGFWVGLVPA</sequence>
<proteinExistence type="predicted"/>
<feature type="transmembrane region" description="Helical" evidence="1">
    <location>
        <begin position="63"/>
        <end position="81"/>
    </location>
</feature>